<evidence type="ECO:0000313" key="1">
    <source>
        <dbReference type="EMBL" id="MCD9876562.1"/>
    </source>
</evidence>
<name>A0A9Q3VR15_9ACTN</name>
<protein>
    <submittedName>
        <fullName evidence="1">Uncharacterized protein</fullName>
    </submittedName>
</protein>
<comment type="caution">
    <text evidence="1">The sequence shown here is derived from an EMBL/GenBank/DDBJ whole genome shotgun (WGS) entry which is preliminary data.</text>
</comment>
<organism evidence="1 2">
    <name type="scientific">Streptomyces guryensis</name>
    <dbReference type="NCBI Taxonomy" id="2886947"/>
    <lineage>
        <taxon>Bacteria</taxon>
        <taxon>Bacillati</taxon>
        <taxon>Actinomycetota</taxon>
        <taxon>Actinomycetes</taxon>
        <taxon>Kitasatosporales</taxon>
        <taxon>Streptomycetaceae</taxon>
        <taxon>Streptomyces</taxon>
    </lineage>
</organism>
<dbReference type="EMBL" id="JAJSBI010000011">
    <property type="protein sequence ID" value="MCD9876562.1"/>
    <property type="molecule type" value="Genomic_DNA"/>
</dbReference>
<reference evidence="1" key="1">
    <citation type="submission" date="2021-12" db="EMBL/GenBank/DDBJ databases">
        <authorList>
            <person name="Lee J.-H."/>
            <person name="Kim S.-B."/>
        </authorList>
    </citation>
    <scope>NUCLEOTIDE SEQUENCE</scope>
    <source>
        <strain evidence="1">NR30</strain>
    </source>
</reference>
<accession>A0A9Q3VR15</accession>
<proteinExistence type="predicted"/>
<sequence>MPEQLTVRFDDLTQATEDIGSITNAILEHLAELDNAVRRIADTSEDDAHDAFHC</sequence>
<dbReference type="Proteomes" id="UP001108029">
    <property type="component" value="Unassembled WGS sequence"/>
</dbReference>
<dbReference type="RefSeq" id="WP_232650711.1">
    <property type="nucleotide sequence ID" value="NZ_JAJSBI010000011.1"/>
</dbReference>
<keyword evidence="2" id="KW-1185">Reference proteome</keyword>
<evidence type="ECO:0000313" key="2">
    <source>
        <dbReference type="Proteomes" id="UP001108029"/>
    </source>
</evidence>
<dbReference type="AlphaFoldDB" id="A0A9Q3VR15"/>
<dbReference type="Gene3D" id="1.10.287.1060">
    <property type="entry name" value="ESAT-6-like"/>
    <property type="match status" value="1"/>
</dbReference>
<gene>
    <name evidence="1" type="ORF">LJ657_23555</name>
</gene>